<proteinExistence type="predicted"/>
<comment type="caution">
    <text evidence="1">The sequence shown here is derived from an EMBL/GenBank/DDBJ whole genome shotgun (WGS) entry which is preliminary data.</text>
</comment>
<sequence>MSSIACWECALTYNWSRVVSAFQIHVLAEHLLAEVVLYNIGVSEPDVVKTEIKPDDPSNPSPTVVTMRHWLRRYEELLREADLEGKILKSPPSGYCELVTMEIPTIDLLPTGEAPTPAKFRQGICRGSCFVDPVSRRKRCCKPATLEDFEFSYATADGSRRFRRIARFLVTACGFR</sequence>
<evidence type="ECO:0000313" key="1">
    <source>
        <dbReference type="EMBL" id="GMS87056.1"/>
    </source>
</evidence>
<dbReference type="Proteomes" id="UP001432027">
    <property type="component" value="Unassembled WGS sequence"/>
</dbReference>
<dbReference type="EMBL" id="BTSX01000002">
    <property type="protein sequence ID" value="GMS87056.1"/>
    <property type="molecule type" value="Genomic_DNA"/>
</dbReference>
<accession>A0AAV5SUM8</accession>
<dbReference type="AlphaFoldDB" id="A0AAV5SUM8"/>
<organism evidence="1 2">
    <name type="scientific">Pristionchus entomophagus</name>
    <dbReference type="NCBI Taxonomy" id="358040"/>
    <lineage>
        <taxon>Eukaryota</taxon>
        <taxon>Metazoa</taxon>
        <taxon>Ecdysozoa</taxon>
        <taxon>Nematoda</taxon>
        <taxon>Chromadorea</taxon>
        <taxon>Rhabditida</taxon>
        <taxon>Rhabditina</taxon>
        <taxon>Diplogasteromorpha</taxon>
        <taxon>Diplogasteroidea</taxon>
        <taxon>Neodiplogasteridae</taxon>
        <taxon>Pristionchus</taxon>
    </lineage>
</organism>
<keyword evidence="2" id="KW-1185">Reference proteome</keyword>
<name>A0AAV5SUM8_9BILA</name>
<protein>
    <submittedName>
        <fullName evidence="1">Uncharacterized protein</fullName>
    </submittedName>
</protein>
<reference evidence="1" key="1">
    <citation type="submission" date="2023-10" db="EMBL/GenBank/DDBJ databases">
        <title>Genome assembly of Pristionchus species.</title>
        <authorList>
            <person name="Yoshida K."/>
            <person name="Sommer R.J."/>
        </authorList>
    </citation>
    <scope>NUCLEOTIDE SEQUENCE</scope>
    <source>
        <strain evidence="1">RS0144</strain>
    </source>
</reference>
<evidence type="ECO:0000313" key="2">
    <source>
        <dbReference type="Proteomes" id="UP001432027"/>
    </source>
</evidence>
<gene>
    <name evidence="1" type="ORF">PENTCL1PPCAC_9231</name>
</gene>
<dbReference type="Gene3D" id="2.10.90.10">
    <property type="entry name" value="Cystine-knot cytokines"/>
    <property type="match status" value="1"/>
</dbReference>
<dbReference type="InterPro" id="IPR029034">
    <property type="entry name" value="Cystine-knot_cytokine"/>
</dbReference>
<dbReference type="SUPFAM" id="SSF57501">
    <property type="entry name" value="Cystine-knot cytokines"/>
    <property type="match status" value="1"/>
</dbReference>